<keyword evidence="2" id="KW-1185">Reference proteome</keyword>
<reference evidence="1" key="1">
    <citation type="journal article" date="2017" name="Nature">
        <title>The genome of Chenopodium quinoa.</title>
        <authorList>
            <person name="Jarvis D.E."/>
            <person name="Ho Y.S."/>
            <person name="Lightfoot D.J."/>
            <person name="Schmoeckel S.M."/>
            <person name="Li B."/>
            <person name="Borm T.J.A."/>
            <person name="Ohyanagi H."/>
            <person name="Mineta K."/>
            <person name="Michell C.T."/>
            <person name="Saber N."/>
            <person name="Kharbatia N.M."/>
            <person name="Rupper R.R."/>
            <person name="Sharp A.R."/>
            <person name="Dally N."/>
            <person name="Boughton B.A."/>
            <person name="Woo Y.H."/>
            <person name="Gao G."/>
            <person name="Schijlen E.G.W.M."/>
            <person name="Guo X."/>
            <person name="Momin A.A."/>
            <person name="Negrao S."/>
            <person name="Al-Babili S."/>
            <person name="Gehring C."/>
            <person name="Roessner U."/>
            <person name="Jung C."/>
            <person name="Murphy K."/>
            <person name="Arold S.T."/>
            <person name="Gojobori T."/>
            <person name="van der Linden C.G."/>
            <person name="van Loo E.N."/>
            <person name="Jellen E.N."/>
            <person name="Maughan P.J."/>
            <person name="Tester M."/>
        </authorList>
    </citation>
    <scope>NUCLEOTIDE SEQUENCE [LARGE SCALE GENOMIC DNA]</scope>
    <source>
        <strain evidence="1">cv. PI 614886</strain>
    </source>
</reference>
<reference evidence="1" key="2">
    <citation type="submission" date="2021-03" db="UniProtKB">
        <authorList>
            <consortium name="EnsemblPlants"/>
        </authorList>
    </citation>
    <scope>IDENTIFICATION</scope>
</reference>
<proteinExistence type="predicted"/>
<dbReference type="InterPro" id="IPR044250">
    <property type="entry name" value="MenF-like"/>
</dbReference>
<dbReference type="GO" id="GO:0009536">
    <property type="term" value="C:plastid"/>
    <property type="evidence" value="ECO:0007669"/>
    <property type="project" value="TreeGrafter"/>
</dbReference>
<organism evidence="1 2">
    <name type="scientific">Chenopodium quinoa</name>
    <name type="common">Quinoa</name>
    <dbReference type="NCBI Taxonomy" id="63459"/>
    <lineage>
        <taxon>Eukaryota</taxon>
        <taxon>Viridiplantae</taxon>
        <taxon>Streptophyta</taxon>
        <taxon>Embryophyta</taxon>
        <taxon>Tracheophyta</taxon>
        <taxon>Spermatophyta</taxon>
        <taxon>Magnoliopsida</taxon>
        <taxon>eudicotyledons</taxon>
        <taxon>Gunneridae</taxon>
        <taxon>Pentapetalae</taxon>
        <taxon>Caryophyllales</taxon>
        <taxon>Chenopodiaceae</taxon>
        <taxon>Chenopodioideae</taxon>
        <taxon>Atripliceae</taxon>
        <taxon>Chenopodium</taxon>
    </lineage>
</organism>
<dbReference type="GO" id="GO:0008909">
    <property type="term" value="F:isochorismate synthase activity"/>
    <property type="evidence" value="ECO:0007669"/>
    <property type="project" value="InterPro"/>
</dbReference>
<protein>
    <submittedName>
        <fullName evidence="1">Uncharacterized protein</fullName>
    </submittedName>
</protein>
<dbReference type="EnsemblPlants" id="AUR62003033-RA">
    <property type="protein sequence ID" value="AUR62003033-RA:cds"/>
    <property type="gene ID" value="AUR62003033"/>
</dbReference>
<dbReference type="PANTHER" id="PTHR47253:SF6">
    <property type="entry name" value="OS02G0581400 PROTEIN"/>
    <property type="match status" value="1"/>
</dbReference>
<dbReference type="Gramene" id="AUR62003033-RA">
    <property type="protein sequence ID" value="AUR62003033-RA:cds"/>
    <property type="gene ID" value="AUR62003033"/>
</dbReference>
<dbReference type="PANTHER" id="PTHR47253">
    <property type="match status" value="1"/>
</dbReference>
<name>A0A803KVH5_CHEQI</name>
<sequence length="193" mass="21287">MNTLIILPNSLSSSSPIFDFPNPKPNFSPKLPSISSNFHLFRSLLLHQNPFLKMNRAISLNNSVNASEDEFCGDDLVIEASLTRILPPALTLEHGVVALKDALQEFKLNPPNSASGLIRFQVAVPPSANALDWFCCQPEASGVFPQFYLSKQSKNPTCESAFFSKTHGVFGIGAAVSFRQSPSRSDEWNSFRR</sequence>
<dbReference type="AlphaFoldDB" id="A0A803KVH5"/>
<accession>A0A803KVH5</accession>
<dbReference type="GO" id="GO:0042372">
    <property type="term" value="P:phylloquinone biosynthetic process"/>
    <property type="evidence" value="ECO:0007669"/>
    <property type="project" value="TreeGrafter"/>
</dbReference>
<evidence type="ECO:0000313" key="2">
    <source>
        <dbReference type="Proteomes" id="UP000596660"/>
    </source>
</evidence>
<dbReference type="Proteomes" id="UP000596660">
    <property type="component" value="Unplaced"/>
</dbReference>
<evidence type="ECO:0000313" key="1">
    <source>
        <dbReference type="EnsemblPlants" id="AUR62003033-RA:cds"/>
    </source>
</evidence>